<reference evidence="1 2" key="1">
    <citation type="submission" date="2019-08" db="EMBL/GenBank/DDBJ databases">
        <title>Bacillus genomes from the desert of Cuatro Cienegas, Coahuila.</title>
        <authorList>
            <person name="Olmedo-Alvarez G."/>
        </authorList>
    </citation>
    <scope>NUCLEOTIDE SEQUENCE [LARGE SCALE GENOMIC DNA]</scope>
    <source>
        <strain evidence="1 2">CH98b_3T</strain>
    </source>
</reference>
<proteinExistence type="predicted"/>
<evidence type="ECO:0000313" key="1">
    <source>
        <dbReference type="EMBL" id="TYS71750.1"/>
    </source>
</evidence>
<accession>A0A5D4T7W5</accession>
<dbReference type="Proteomes" id="UP000324517">
    <property type="component" value="Unassembled WGS sequence"/>
</dbReference>
<dbReference type="RefSeq" id="WP_148979406.1">
    <property type="nucleotide sequence ID" value="NZ_JBNILM010000007.1"/>
</dbReference>
<gene>
    <name evidence="1" type="ORF">FZC75_11345</name>
</gene>
<dbReference type="EMBL" id="VTET01000005">
    <property type="protein sequence ID" value="TYS71750.1"/>
    <property type="molecule type" value="Genomic_DNA"/>
</dbReference>
<dbReference type="OrthoDB" id="2864574at2"/>
<sequence>MDFLMDQAILYTSKKYEEIYIQFKEKYDIKYQDLFLLCASIGFKKDRQNKIGEHGREFRTNYLNSKQKATAYSIILSDLEIGKNIEAFEGSEFRLKARKKLEAYAEGGMEILVEDVFGHRFDGNRLDSQYGEYDVDVLSYVYGDAMEVPF</sequence>
<comment type="caution">
    <text evidence="1">The sequence shown here is derived from an EMBL/GenBank/DDBJ whole genome shotgun (WGS) entry which is preliminary data.</text>
</comment>
<evidence type="ECO:0000313" key="2">
    <source>
        <dbReference type="Proteomes" id="UP000324517"/>
    </source>
</evidence>
<protein>
    <submittedName>
        <fullName evidence="1">Uncharacterized protein</fullName>
    </submittedName>
</protein>
<name>A0A5D4T7W5_9BACI</name>
<organism evidence="1 2">
    <name type="scientific">Sutcliffiella horikoshii</name>
    <dbReference type="NCBI Taxonomy" id="79883"/>
    <lineage>
        <taxon>Bacteria</taxon>
        <taxon>Bacillati</taxon>
        <taxon>Bacillota</taxon>
        <taxon>Bacilli</taxon>
        <taxon>Bacillales</taxon>
        <taxon>Bacillaceae</taxon>
        <taxon>Sutcliffiella</taxon>
    </lineage>
</organism>
<dbReference type="AlphaFoldDB" id="A0A5D4T7W5"/>